<keyword evidence="4" id="KW-1185">Reference proteome</keyword>
<name>A0AAV2GF77_9ROSI</name>
<evidence type="ECO:0000313" key="3">
    <source>
        <dbReference type="EMBL" id="CAL1409353.1"/>
    </source>
</evidence>
<proteinExistence type="predicted"/>
<feature type="signal peptide" evidence="2">
    <location>
        <begin position="1"/>
        <end position="23"/>
    </location>
</feature>
<accession>A0AAV2GF77</accession>
<feature type="region of interest" description="Disordered" evidence="1">
    <location>
        <begin position="53"/>
        <end position="74"/>
    </location>
</feature>
<dbReference type="Proteomes" id="UP001497516">
    <property type="component" value="Chromosome 8"/>
</dbReference>
<evidence type="ECO:0000313" key="4">
    <source>
        <dbReference type="Proteomes" id="UP001497516"/>
    </source>
</evidence>
<organism evidence="3 4">
    <name type="scientific">Linum trigynum</name>
    <dbReference type="NCBI Taxonomy" id="586398"/>
    <lineage>
        <taxon>Eukaryota</taxon>
        <taxon>Viridiplantae</taxon>
        <taxon>Streptophyta</taxon>
        <taxon>Embryophyta</taxon>
        <taxon>Tracheophyta</taxon>
        <taxon>Spermatophyta</taxon>
        <taxon>Magnoliopsida</taxon>
        <taxon>eudicotyledons</taxon>
        <taxon>Gunneridae</taxon>
        <taxon>Pentapetalae</taxon>
        <taxon>rosids</taxon>
        <taxon>fabids</taxon>
        <taxon>Malpighiales</taxon>
        <taxon>Linaceae</taxon>
        <taxon>Linum</taxon>
    </lineage>
</organism>
<protein>
    <submittedName>
        <fullName evidence="3">Uncharacterized protein</fullName>
    </submittedName>
</protein>
<evidence type="ECO:0000256" key="2">
    <source>
        <dbReference type="SAM" id="SignalP"/>
    </source>
</evidence>
<dbReference type="EMBL" id="OZ034821">
    <property type="protein sequence ID" value="CAL1409353.1"/>
    <property type="molecule type" value="Genomic_DNA"/>
</dbReference>
<feature type="chain" id="PRO_5043707612" evidence="2">
    <location>
        <begin position="24"/>
        <end position="88"/>
    </location>
</feature>
<sequence length="88" mass="9451">MTKATLFPLRAFLVLSLVALSRAAIDFASMAESNFPSVQAEKFIRNRNLDPAAGAAAGRSRENPPAGGGSRYRGRRRVDGSRVRFLGG</sequence>
<reference evidence="3 4" key="1">
    <citation type="submission" date="2024-04" db="EMBL/GenBank/DDBJ databases">
        <authorList>
            <person name="Fracassetti M."/>
        </authorList>
    </citation>
    <scope>NUCLEOTIDE SEQUENCE [LARGE SCALE GENOMIC DNA]</scope>
</reference>
<keyword evidence="2" id="KW-0732">Signal</keyword>
<gene>
    <name evidence="3" type="ORF">LTRI10_LOCUS48857</name>
</gene>
<evidence type="ECO:0000256" key="1">
    <source>
        <dbReference type="SAM" id="MobiDB-lite"/>
    </source>
</evidence>
<dbReference type="AlphaFoldDB" id="A0AAV2GF77"/>